<evidence type="ECO:0000313" key="2">
    <source>
        <dbReference type="Proteomes" id="UP001175271"/>
    </source>
</evidence>
<sequence>MDSLSPFFIENVCRFLSYRAEQECALLAYPVFEQRLYFGFRSRSAAPPPQNLPYASHFIIYNIFVRSDRGGSTVIDAGNISRFHQFLSKSLKPPNVIFSTQNHNSLLWQLLSGLPVGHIVTDLPIDRHLDFLWSTVPNCSISALLFFHVDLNQSFLRCLVTLLQMDQLRHLSLAVGNRQEDVFDVLLGAIVESLSRRPKNDRYVLQTDKRKKELLERTAKAVEKRQNLKVKFSKFYKALSFQVCFHGGKLWNAMCDSCSC</sequence>
<evidence type="ECO:0000313" key="1">
    <source>
        <dbReference type="EMBL" id="KAK0409249.1"/>
    </source>
</evidence>
<proteinExistence type="predicted"/>
<dbReference type="AlphaFoldDB" id="A0AA39LTZ7"/>
<dbReference type="EMBL" id="JAUCMV010000003">
    <property type="protein sequence ID" value="KAK0409249.1"/>
    <property type="molecule type" value="Genomic_DNA"/>
</dbReference>
<dbReference type="Proteomes" id="UP001175271">
    <property type="component" value="Unassembled WGS sequence"/>
</dbReference>
<comment type="caution">
    <text evidence="1">The sequence shown here is derived from an EMBL/GenBank/DDBJ whole genome shotgun (WGS) entry which is preliminary data.</text>
</comment>
<reference evidence="1" key="1">
    <citation type="submission" date="2023-06" db="EMBL/GenBank/DDBJ databases">
        <title>Genomic analysis of the entomopathogenic nematode Steinernema hermaphroditum.</title>
        <authorList>
            <person name="Schwarz E.M."/>
            <person name="Heppert J.K."/>
            <person name="Baniya A."/>
            <person name="Schwartz H.T."/>
            <person name="Tan C.-H."/>
            <person name="Antoshechkin I."/>
            <person name="Sternberg P.W."/>
            <person name="Goodrich-Blair H."/>
            <person name="Dillman A.R."/>
        </authorList>
    </citation>
    <scope>NUCLEOTIDE SEQUENCE</scope>
    <source>
        <strain evidence="1">PS9179</strain>
        <tissue evidence="1">Whole animal</tissue>
    </source>
</reference>
<organism evidence="1 2">
    <name type="scientific">Steinernema hermaphroditum</name>
    <dbReference type="NCBI Taxonomy" id="289476"/>
    <lineage>
        <taxon>Eukaryota</taxon>
        <taxon>Metazoa</taxon>
        <taxon>Ecdysozoa</taxon>
        <taxon>Nematoda</taxon>
        <taxon>Chromadorea</taxon>
        <taxon>Rhabditida</taxon>
        <taxon>Tylenchina</taxon>
        <taxon>Panagrolaimomorpha</taxon>
        <taxon>Strongyloidoidea</taxon>
        <taxon>Steinernematidae</taxon>
        <taxon>Steinernema</taxon>
    </lineage>
</organism>
<accession>A0AA39LTZ7</accession>
<keyword evidence="2" id="KW-1185">Reference proteome</keyword>
<protein>
    <submittedName>
        <fullName evidence="1">Uncharacterized protein</fullName>
    </submittedName>
</protein>
<name>A0AA39LTZ7_9BILA</name>
<gene>
    <name evidence="1" type="ORF">QR680_004431</name>
</gene>